<evidence type="ECO:0000313" key="1">
    <source>
        <dbReference type="EMBL" id="OQD81995.1"/>
    </source>
</evidence>
<keyword evidence="2" id="KW-1185">Reference proteome</keyword>
<dbReference type="InterPro" id="IPR051783">
    <property type="entry name" value="NAD(P)-dependent_oxidoreduct"/>
</dbReference>
<dbReference type="GO" id="GO:0004029">
    <property type="term" value="F:aldehyde dehydrogenase (NAD+) activity"/>
    <property type="evidence" value="ECO:0007669"/>
    <property type="project" value="TreeGrafter"/>
</dbReference>
<name>A0A1V6PYG2_9EURO</name>
<dbReference type="PANTHER" id="PTHR48079">
    <property type="entry name" value="PROTEIN YEEZ"/>
    <property type="match status" value="1"/>
</dbReference>
<dbReference type="PANTHER" id="PTHR48079:SF6">
    <property type="entry name" value="NAD(P)-BINDING DOMAIN-CONTAINING PROTEIN-RELATED"/>
    <property type="match status" value="1"/>
</dbReference>
<dbReference type="AlphaFoldDB" id="A0A1V6PYG2"/>
<dbReference type="STRING" id="416450.A0A1V6PYG2"/>
<sequence>MASIPETVQERYHLDKADELSSTGVTGYIGGDVLSQLLPLYPTLTYRILVRTEEKGKQIRAQYPEVQILDGGLSNSAILEQESTNTDAIVHSADAADNLPIRKSIVTGILQGHTPERPAYWLHTSGAGIFSYIDEDEKIYEIKRAKIFNDWDGIKEIVSNPDHAFHRDVD</sequence>
<protein>
    <recommendedName>
        <fullName evidence="3">NAD(P)-binding domain-containing protein</fullName>
    </recommendedName>
</protein>
<dbReference type="Gene3D" id="3.40.50.720">
    <property type="entry name" value="NAD(P)-binding Rossmann-like Domain"/>
    <property type="match status" value="1"/>
</dbReference>
<proteinExistence type="predicted"/>
<dbReference type="GO" id="GO:0005737">
    <property type="term" value="C:cytoplasm"/>
    <property type="evidence" value="ECO:0007669"/>
    <property type="project" value="TreeGrafter"/>
</dbReference>
<evidence type="ECO:0008006" key="3">
    <source>
        <dbReference type="Google" id="ProtNLM"/>
    </source>
</evidence>
<gene>
    <name evidence="1" type="ORF">PENANT_c024G03938</name>
</gene>
<dbReference type="Proteomes" id="UP000191672">
    <property type="component" value="Unassembled WGS sequence"/>
</dbReference>
<comment type="caution">
    <text evidence="1">The sequence shown here is derived from an EMBL/GenBank/DDBJ whole genome shotgun (WGS) entry which is preliminary data.</text>
</comment>
<accession>A0A1V6PYG2</accession>
<dbReference type="EMBL" id="MDYN01000024">
    <property type="protein sequence ID" value="OQD81995.1"/>
    <property type="molecule type" value="Genomic_DNA"/>
</dbReference>
<dbReference type="SUPFAM" id="SSF51735">
    <property type="entry name" value="NAD(P)-binding Rossmann-fold domains"/>
    <property type="match status" value="1"/>
</dbReference>
<reference evidence="2" key="1">
    <citation type="journal article" date="2017" name="Nat. Microbiol.">
        <title>Global analysis of biosynthetic gene clusters reveals vast potential of secondary metabolite production in Penicillium species.</title>
        <authorList>
            <person name="Nielsen J.C."/>
            <person name="Grijseels S."/>
            <person name="Prigent S."/>
            <person name="Ji B."/>
            <person name="Dainat J."/>
            <person name="Nielsen K.F."/>
            <person name="Frisvad J.C."/>
            <person name="Workman M."/>
            <person name="Nielsen J."/>
        </authorList>
    </citation>
    <scope>NUCLEOTIDE SEQUENCE [LARGE SCALE GENOMIC DNA]</scope>
    <source>
        <strain evidence="2">IBT 31811</strain>
    </source>
</reference>
<dbReference type="InterPro" id="IPR036291">
    <property type="entry name" value="NAD(P)-bd_dom_sf"/>
</dbReference>
<organism evidence="1 2">
    <name type="scientific">Penicillium antarcticum</name>
    <dbReference type="NCBI Taxonomy" id="416450"/>
    <lineage>
        <taxon>Eukaryota</taxon>
        <taxon>Fungi</taxon>
        <taxon>Dikarya</taxon>
        <taxon>Ascomycota</taxon>
        <taxon>Pezizomycotina</taxon>
        <taxon>Eurotiomycetes</taxon>
        <taxon>Eurotiomycetidae</taxon>
        <taxon>Eurotiales</taxon>
        <taxon>Aspergillaceae</taxon>
        <taxon>Penicillium</taxon>
    </lineage>
</organism>
<evidence type="ECO:0000313" key="2">
    <source>
        <dbReference type="Proteomes" id="UP000191672"/>
    </source>
</evidence>